<feature type="transmembrane region" description="Helical" evidence="11">
    <location>
        <begin position="353"/>
        <end position="378"/>
    </location>
</feature>
<sequence>MTEWPPPTNWTEISSTVAADEEEEGLAHLQRVAVLVWLYGVVLTVGVVGNVAIVAAITSQPGGRSRSLLLLQLCASDLLVCGVTVPVSAAAVASASWTLGTVACKIAFFFQVQWRPVGSTLSLMMLSLDRYAAVKHPRVLAKMGRQSGLPAATRVSPRRGPDAVRTSPRLIALRNTGALSQAVCSQGGTCEEEWGSASLRTAYVLSHIGLVYLVPCLTVAGCHWAVGSKLCAAATSSAAATAAAPVAGLPLPLPRRPRQVIIVADGQSKVVPLHGAGDGDSDDDDAHNEQIRADLAERQRRPRKPRDRHGPRAPRVRRASRSERAIVRANRRLRRPPLVKQASRQSLQSRRRLAKLLVALGGVFATCWLPYVVVRVFAELAADGESVRELLPFVLLLGHTHSAINPVVYWLLNRQTLRWPAISARCTSCPCFMGDLPLRWPTFPGRRDARLDWNPRASSTNEAALGAFHPKYNKARPQQAEYCRPRASSVFLN</sequence>
<evidence type="ECO:0000259" key="12">
    <source>
        <dbReference type="PROSITE" id="PS50262"/>
    </source>
</evidence>
<feature type="transmembrane region" description="Helical" evidence="11">
    <location>
        <begin position="69"/>
        <end position="89"/>
    </location>
</feature>
<dbReference type="AlphaFoldDB" id="A0A6P8YLP0"/>
<evidence type="ECO:0000256" key="2">
    <source>
        <dbReference type="ARBA" id="ARBA00010663"/>
    </source>
</evidence>
<evidence type="ECO:0000256" key="9">
    <source>
        <dbReference type="RuleBase" id="RU000688"/>
    </source>
</evidence>
<evidence type="ECO:0000256" key="6">
    <source>
        <dbReference type="ARBA" id="ARBA00023136"/>
    </source>
</evidence>
<feature type="region of interest" description="Disordered" evidence="10">
    <location>
        <begin position="294"/>
        <end position="321"/>
    </location>
</feature>
<dbReference type="PRINTS" id="PR00237">
    <property type="entry name" value="GPCRRHODOPSN"/>
</dbReference>
<keyword evidence="13" id="KW-1185">Reference proteome</keyword>
<keyword evidence="5 9" id="KW-0297">G-protein coupled receptor</keyword>
<dbReference type="Proteomes" id="UP000515158">
    <property type="component" value="Unplaced"/>
</dbReference>
<dbReference type="FunCoup" id="A0A6P8YLP0">
    <property type="interactions" value="53"/>
</dbReference>
<name>A0A6P8YLP0_THRPL</name>
<comment type="similarity">
    <text evidence="2 9">Belongs to the G-protein coupled receptor 1 family.</text>
</comment>
<dbReference type="PROSITE" id="PS50262">
    <property type="entry name" value="G_PROTEIN_RECEP_F1_2"/>
    <property type="match status" value="1"/>
</dbReference>
<dbReference type="RefSeq" id="XP_034240823.1">
    <property type="nucleotide sequence ID" value="XM_034384932.1"/>
</dbReference>
<feature type="transmembrane region" description="Helical" evidence="11">
    <location>
        <begin position="36"/>
        <end position="57"/>
    </location>
</feature>
<dbReference type="GO" id="GO:0005886">
    <property type="term" value="C:plasma membrane"/>
    <property type="evidence" value="ECO:0007669"/>
    <property type="project" value="TreeGrafter"/>
</dbReference>
<keyword evidence="3 9" id="KW-0812">Transmembrane</keyword>
<evidence type="ECO:0000256" key="5">
    <source>
        <dbReference type="ARBA" id="ARBA00023040"/>
    </source>
</evidence>
<dbReference type="OrthoDB" id="7787645at2759"/>
<gene>
    <name evidence="14" type="primary">LOC117645043</name>
</gene>
<dbReference type="GeneID" id="117645043"/>
<keyword evidence="7 9" id="KW-0675">Receptor</keyword>
<keyword evidence="4 11" id="KW-1133">Transmembrane helix</keyword>
<proteinExistence type="inferred from homology"/>
<feature type="transmembrane region" description="Helical" evidence="11">
    <location>
        <begin position="390"/>
        <end position="412"/>
    </location>
</feature>
<evidence type="ECO:0000256" key="4">
    <source>
        <dbReference type="ARBA" id="ARBA00022989"/>
    </source>
</evidence>
<keyword evidence="8 9" id="KW-0807">Transducer</keyword>
<evidence type="ECO:0000256" key="11">
    <source>
        <dbReference type="SAM" id="Phobius"/>
    </source>
</evidence>
<dbReference type="PANTHER" id="PTHR45695">
    <property type="entry name" value="LEUCOKININ RECEPTOR-RELATED"/>
    <property type="match status" value="1"/>
</dbReference>
<accession>A0A6P8YLP0</accession>
<dbReference type="Pfam" id="PF00001">
    <property type="entry name" value="7tm_1"/>
    <property type="match status" value="2"/>
</dbReference>
<feature type="domain" description="G-protein coupled receptors family 1 profile" evidence="12">
    <location>
        <begin position="49"/>
        <end position="409"/>
    </location>
</feature>
<dbReference type="PROSITE" id="PS00237">
    <property type="entry name" value="G_PROTEIN_RECEP_F1_1"/>
    <property type="match status" value="1"/>
</dbReference>
<evidence type="ECO:0000256" key="8">
    <source>
        <dbReference type="ARBA" id="ARBA00023224"/>
    </source>
</evidence>
<organism evidence="14">
    <name type="scientific">Thrips palmi</name>
    <name type="common">Melon thrips</name>
    <dbReference type="NCBI Taxonomy" id="161013"/>
    <lineage>
        <taxon>Eukaryota</taxon>
        <taxon>Metazoa</taxon>
        <taxon>Ecdysozoa</taxon>
        <taxon>Arthropoda</taxon>
        <taxon>Hexapoda</taxon>
        <taxon>Insecta</taxon>
        <taxon>Pterygota</taxon>
        <taxon>Neoptera</taxon>
        <taxon>Paraneoptera</taxon>
        <taxon>Thysanoptera</taxon>
        <taxon>Terebrantia</taxon>
        <taxon>Thripoidea</taxon>
        <taxon>Thripidae</taxon>
        <taxon>Thrips</taxon>
    </lineage>
</organism>
<dbReference type="KEGG" id="tpal:117645043"/>
<dbReference type="GO" id="GO:0004930">
    <property type="term" value="F:G protein-coupled receptor activity"/>
    <property type="evidence" value="ECO:0007669"/>
    <property type="project" value="UniProtKB-KW"/>
</dbReference>
<evidence type="ECO:0000256" key="7">
    <source>
        <dbReference type="ARBA" id="ARBA00023170"/>
    </source>
</evidence>
<evidence type="ECO:0000313" key="13">
    <source>
        <dbReference type="Proteomes" id="UP000515158"/>
    </source>
</evidence>
<dbReference type="Gene3D" id="1.20.1070.10">
    <property type="entry name" value="Rhodopsin 7-helix transmembrane proteins"/>
    <property type="match status" value="1"/>
</dbReference>
<protein>
    <submittedName>
        <fullName evidence="14">Alpha-2 adrenergic receptor</fullName>
    </submittedName>
</protein>
<evidence type="ECO:0000313" key="14">
    <source>
        <dbReference type="RefSeq" id="XP_034240823.1"/>
    </source>
</evidence>
<evidence type="ECO:0000256" key="3">
    <source>
        <dbReference type="ARBA" id="ARBA00022692"/>
    </source>
</evidence>
<dbReference type="InterPro" id="IPR017452">
    <property type="entry name" value="GPCR_Rhodpsn_7TM"/>
</dbReference>
<dbReference type="PANTHER" id="PTHR45695:SF15">
    <property type="entry name" value="OPSIN RH2"/>
    <property type="match status" value="1"/>
</dbReference>
<reference evidence="14" key="1">
    <citation type="submission" date="2025-08" db="UniProtKB">
        <authorList>
            <consortium name="RefSeq"/>
        </authorList>
    </citation>
    <scope>IDENTIFICATION</scope>
    <source>
        <tissue evidence="14">Total insect</tissue>
    </source>
</reference>
<feature type="compositionally biased region" description="Basic residues" evidence="10">
    <location>
        <begin position="300"/>
        <end position="319"/>
    </location>
</feature>
<keyword evidence="6 11" id="KW-0472">Membrane</keyword>
<dbReference type="InParanoid" id="A0A6P8YLP0"/>
<dbReference type="InterPro" id="IPR000276">
    <property type="entry name" value="GPCR_Rhodpsn"/>
</dbReference>
<evidence type="ECO:0000256" key="1">
    <source>
        <dbReference type="ARBA" id="ARBA00004141"/>
    </source>
</evidence>
<evidence type="ECO:0000256" key="10">
    <source>
        <dbReference type="SAM" id="MobiDB-lite"/>
    </source>
</evidence>
<dbReference type="SUPFAM" id="SSF81321">
    <property type="entry name" value="Family A G protein-coupled receptor-like"/>
    <property type="match status" value="1"/>
</dbReference>
<comment type="subcellular location">
    <subcellularLocation>
        <location evidence="1">Membrane</location>
        <topology evidence="1">Multi-pass membrane protein</topology>
    </subcellularLocation>
</comment>